<keyword evidence="8 12" id="KW-1133">Transmembrane helix</keyword>
<keyword evidence="10 12" id="KW-0472">Membrane</keyword>
<dbReference type="InterPro" id="IPR038577">
    <property type="entry name" value="GT10-like_C_sf"/>
</dbReference>
<comment type="caution">
    <text evidence="15">The sequence shown here is derived from an EMBL/GenBank/DDBJ whole genome shotgun (WGS) entry which is preliminary data.</text>
</comment>
<dbReference type="InterPro" id="IPR055270">
    <property type="entry name" value="Glyco_tran_10_C"/>
</dbReference>
<name>A0AAD4NL60_9BILA</name>
<dbReference type="PANTHER" id="PTHR48438">
    <property type="entry name" value="ALPHA-(1,3)-FUCOSYLTRANSFERASE C-RELATED"/>
    <property type="match status" value="1"/>
</dbReference>
<comment type="similarity">
    <text evidence="3 12">Belongs to the glycosyltransferase 10 family.</text>
</comment>
<keyword evidence="16" id="KW-1185">Reference proteome</keyword>
<protein>
    <recommendedName>
        <fullName evidence="12">Fucosyltransferase</fullName>
        <ecNumber evidence="12">2.4.1.-</ecNumber>
    </recommendedName>
</protein>
<evidence type="ECO:0000313" key="15">
    <source>
        <dbReference type="EMBL" id="KAI1728559.1"/>
    </source>
</evidence>
<feature type="transmembrane region" description="Helical" evidence="12">
    <location>
        <begin position="6"/>
        <end position="24"/>
    </location>
</feature>
<evidence type="ECO:0000256" key="10">
    <source>
        <dbReference type="ARBA" id="ARBA00023136"/>
    </source>
</evidence>
<evidence type="ECO:0000256" key="9">
    <source>
        <dbReference type="ARBA" id="ARBA00023034"/>
    </source>
</evidence>
<comment type="caution">
    <text evidence="12">Lacks conserved residue(s) required for the propagation of feature annotation.</text>
</comment>
<sequence>MTLCADLLFFVTNISLVKTLIAYVCEMRKGYLCLCIGSTIITIFILYLSPQRNVEDYQKISVASKVKSEDESTLLHSISQPKIILMWTKVFGTTSLGIGGCPLEKRCQVTYDRSVLNSSDAVVFHLPDLKLNDLPPPPQNDGPVYIFMIQESASSAIKYHNLLSIPKNFFHWTSTILLESDAPFMYGYWVNPEEARRRGFQRKKDEVFWTVSHCVTQSKREVAVAALAKHVNVDIIGKCSRNDTMKNLCPRSSSCDELFTSYYFYIAAENSICKDYITEKYWTRYALPSVPIVMKRNIYEGWIPNGSFIAMDDFDSPKKLGDHIKSLIQNPREYLKYFEWRSKGWARVPWNHEGFRIGPCKICELLLRNSTSRKVVIPDVAKWFLDTSDCENGEFALKWSKHER</sequence>
<evidence type="ECO:0000256" key="6">
    <source>
        <dbReference type="ARBA" id="ARBA00022692"/>
    </source>
</evidence>
<accession>A0AAD4NL60</accession>
<dbReference type="GO" id="GO:0008417">
    <property type="term" value="F:fucosyltransferase activity"/>
    <property type="evidence" value="ECO:0007669"/>
    <property type="project" value="InterPro"/>
</dbReference>
<evidence type="ECO:0000256" key="3">
    <source>
        <dbReference type="ARBA" id="ARBA00008919"/>
    </source>
</evidence>
<dbReference type="Proteomes" id="UP001201812">
    <property type="component" value="Unassembled WGS sequence"/>
</dbReference>
<dbReference type="InterPro" id="IPR031481">
    <property type="entry name" value="Glyco_tran_10_N"/>
</dbReference>
<keyword evidence="6 12" id="KW-0812">Transmembrane</keyword>
<dbReference type="Pfam" id="PF17039">
    <property type="entry name" value="Glyco_tran_10_N"/>
    <property type="match status" value="1"/>
</dbReference>
<evidence type="ECO:0000256" key="5">
    <source>
        <dbReference type="ARBA" id="ARBA00022679"/>
    </source>
</evidence>
<evidence type="ECO:0000313" key="16">
    <source>
        <dbReference type="Proteomes" id="UP001201812"/>
    </source>
</evidence>
<evidence type="ECO:0000256" key="12">
    <source>
        <dbReference type="RuleBase" id="RU003832"/>
    </source>
</evidence>
<evidence type="ECO:0000259" key="13">
    <source>
        <dbReference type="Pfam" id="PF00852"/>
    </source>
</evidence>
<keyword evidence="4 12" id="KW-0328">Glycosyltransferase</keyword>
<keyword evidence="11" id="KW-0325">Glycoprotein</keyword>
<keyword evidence="9 12" id="KW-0333">Golgi apparatus</keyword>
<dbReference type="EC" id="2.4.1.-" evidence="12"/>
<proteinExistence type="inferred from homology"/>
<gene>
    <name evidence="15" type="ORF">DdX_00752</name>
</gene>
<reference evidence="15" key="1">
    <citation type="submission" date="2022-01" db="EMBL/GenBank/DDBJ databases">
        <title>Genome Sequence Resource for Two Populations of Ditylenchus destructor, the Migratory Endoparasitic Phytonematode.</title>
        <authorList>
            <person name="Zhang H."/>
            <person name="Lin R."/>
            <person name="Xie B."/>
        </authorList>
    </citation>
    <scope>NUCLEOTIDE SEQUENCE</scope>
    <source>
        <strain evidence="15">BazhouSP</strain>
    </source>
</reference>
<dbReference type="Gene3D" id="3.40.50.11660">
    <property type="entry name" value="Glycosyl transferase family 10, C-terminal domain"/>
    <property type="match status" value="1"/>
</dbReference>
<evidence type="ECO:0000256" key="7">
    <source>
        <dbReference type="ARBA" id="ARBA00022968"/>
    </source>
</evidence>
<evidence type="ECO:0000256" key="2">
    <source>
        <dbReference type="ARBA" id="ARBA00004922"/>
    </source>
</evidence>
<feature type="transmembrane region" description="Helical" evidence="12">
    <location>
        <begin position="31"/>
        <end position="49"/>
    </location>
</feature>
<evidence type="ECO:0000259" key="14">
    <source>
        <dbReference type="Pfam" id="PF17039"/>
    </source>
</evidence>
<evidence type="ECO:0000256" key="8">
    <source>
        <dbReference type="ARBA" id="ARBA00022989"/>
    </source>
</evidence>
<evidence type="ECO:0000256" key="1">
    <source>
        <dbReference type="ARBA" id="ARBA00004447"/>
    </source>
</evidence>
<feature type="domain" description="Fucosyltransferase C-terminal" evidence="13">
    <location>
        <begin position="201"/>
        <end position="383"/>
    </location>
</feature>
<dbReference type="EMBL" id="JAKKPZ010000001">
    <property type="protein sequence ID" value="KAI1728559.1"/>
    <property type="molecule type" value="Genomic_DNA"/>
</dbReference>
<dbReference type="InterPro" id="IPR001503">
    <property type="entry name" value="Glyco_trans_10"/>
</dbReference>
<keyword evidence="7" id="KW-0735">Signal-anchor</keyword>
<comment type="subcellular location">
    <subcellularLocation>
        <location evidence="1 12">Golgi apparatus</location>
        <location evidence="1 12">Golgi stack membrane</location>
        <topology evidence="1 12">Single-pass type II membrane protein</topology>
    </subcellularLocation>
</comment>
<keyword evidence="5 12" id="KW-0808">Transferase</keyword>
<dbReference type="AlphaFoldDB" id="A0AAD4NL60"/>
<dbReference type="PANTHER" id="PTHR48438:SF1">
    <property type="entry name" value="ALPHA-(1,3)-FUCOSYLTRANSFERASE C-RELATED"/>
    <property type="match status" value="1"/>
</dbReference>
<organism evidence="15 16">
    <name type="scientific">Ditylenchus destructor</name>
    <dbReference type="NCBI Taxonomy" id="166010"/>
    <lineage>
        <taxon>Eukaryota</taxon>
        <taxon>Metazoa</taxon>
        <taxon>Ecdysozoa</taxon>
        <taxon>Nematoda</taxon>
        <taxon>Chromadorea</taxon>
        <taxon>Rhabditida</taxon>
        <taxon>Tylenchina</taxon>
        <taxon>Tylenchomorpha</taxon>
        <taxon>Sphaerularioidea</taxon>
        <taxon>Anguinidae</taxon>
        <taxon>Anguininae</taxon>
        <taxon>Ditylenchus</taxon>
    </lineage>
</organism>
<dbReference type="GO" id="GO:0032580">
    <property type="term" value="C:Golgi cisterna membrane"/>
    <property type="evidence" value="ECO:0007669"/>
    <property type="project" value="UniProtKB-SubCell"/>
</dbReference>
<evidence type="ECO:0000256" key="4">
    <source>
        <dbReference type="ARBA" id="ARBA00022676"/>
    </source>
</evidence>
<dbReference type="FunFam" id="3.40.50.11660:FF:000002">
    <property type="entry name" value="Alpha-(1,3)-fucosyltransferase"/>
    <property type="match status" value="1"/>
</dbReference>
<dbReference type="SUPFAM" id="SSF53756">
    <property type="entry name" value="UDP-Glycosyltransferase/glycogen phosphorylase"/>
    <property type="match status" value="1"/>
</dbReference>
<dbReference type="Pfam" id="PF00852">
    <property type="entry name" value="Glyco_transf_10"/>
    <property type="match status" value="1"/>
</dbReference>
<feature type="domain" description="Fucosyltransferase N-terminal" evidence="14">
    <location>
        <begin position="80"/>
        <end position="187"/>
    </location>
</feature>
<comment type="pathway">
    <text evidence="2">Protein modification; protein glycosylation.</text>
</comment>
<evidence type="ECO:0000256" key="11">
    <source>
        <dbReference type="ARBA" id="ARBA00023180"/>
    </source>
</evidence>